<comment type="caution">
    <text evidence="2">The sequence shown here is derived from an EMBL/GenBank/DDBJ whole genome shotgun (WGS) entry which is preliminary data.</text>
</comment>
<dbReference type="CDD" id="cd16325">
    <property type="entry name" value="LolA"/>
    <property type="match status" value="1"/>
</dbReference>
<protein>
    <submittedName>
        <fullName evidence="2">Outer membrane lipoprotein carrier protein LolA</fullName>
    </submittedName>
</protein>
<keyword evidence="1" id="KW-0732">Signal</keyword>
<gene>
    <name evidence="2" type="ORF">WAK64_20330</name>
</gene>
<keyword evidence="3" id="KW-1185">Reference proteome</keyword>
<dbReference type="Gene3D" id="2.50.20.10">
    <property type="entry name" value="Lipoprotein localisation LolA/LolB/LppX"/>
    <property type="match status" value="1"/>
</dbReference>
<dbReference type="InterPro" id="IPR052944">
    <property type="entry name" value="Sporulation_related"/>
</dbReference>
<dbReference type="PANTHER" id="PTHR37507">
    <property type="entry name" value="SPORULATION PROTEIN YDCC"/>
    <property type="match status" value="1"/>
</dbReference>
<feature type="signal peptide" evidence="1">
    <location>
        <begin position="1"/>
        <end position="24"/>
    </location>
</feature>
<dbReference type="EMBL" id="JBBAXC010000025">
    <property type="protein sequence ID" value="MEI5909378.1"/>
    <property type="molecule type" value="Genomic_DNA"/>
</dbReference>
<dbReference type="Proteomes" id="UP001312865">
    <property type="component" value="Unassembled WGS sequence"/>
</dbReference>
<dbReference type="InterPro" id="IPR029046">
    <property type="entry name" value="LolA/LolB/LppX"/>
</dbReference>
<dbReference type="PROSITE" id="PS51257">
    <property type="entry name" value="PROKAR_LIPOPROTEIN"/>
    <property type="match status" value="1"/>
</dbReference>
<accession>A0ABU8HIZ9</accession>
<sequence>MRKGWFVLMVAFSVLILAACGAKSQEDVTEELSAKLDDMEGYKASAQMTLQVGKEPQTYEVEVWYSKPKQYRVQLKNVEKDQSQIILRNKEGVFVLTPALNKSFKFQSNWPENSSQAYLFESLVKDILQDKEAKFTASEDHYVFETETRYKNNQMLPVQEISFNKKDLTPASVKVMDSDRNALVTVEFSKVDLKAKFDANSFDMDKNMSGANLEVPVMADLAEEEMTVLYPMEMPGANLVDEKEVATENGKRVVMTFDGEKSYTLIQEKTTEIPEIAVPTSVSGELVDLGFTVGAINETSIFWSYDGVDYMLASNDLTEDEMVSLAKSVQGSVVK</sequence>
<evidence type="ECO:0000256" key="1">
    <source>
        <dbReference type="SAM" id="SignalP"/>
    </source>
</evidence>
<evidence type="ECO:0000313" key="3">
    <source>
        <dbReference type="Proteomes" id="UP001312865"/>
    </source>
</evidence>
<proteinExistence type="predicted"/>
<dbReference type="RefSeq" id="WP_336588822.1">
    <property type="nucleotide sequence ID" value="NZ_JBBAXC010000025.1"/>
</dbReference>
<organism evidence="2 3">
    <name type="scientific">Bacillus spongiae</name>
    <dbReference type="NCBI Taxonomy" id="2683610"/>
    <lineage>
        <taxon>Bacteria</taxon>
        <taxon>Bacillati</taxon>
        <taxon>Bacillota</taxon>
        <taxon>Bacilli</taxon>
        <taxon>Bacillales</taxon>
        <taxon>Bacillaceae</taxon>
        <taxon>Bacillus</taxon>
    </lineage>
</organism>
<name>A0ABU8HIZ9_9BACI</name>
<dbReference type="InterPro" id="IPR004564">
    <property type="entry name" value="OM_lipoprot_carrier_LolA-like"/>
</dbReference>
<reference evidence="2 3" key="1">
    <citation type="journal article" date="2018" name="J. Microbiol.">
        <title>Bacillus spongiae sp. nov., isolated from sponge of Jeju Island.</title>
        <authorList>
            <person name="Lee G.E."/>
            <person name="Im W.T."/>
            <person name="Park J.S."/>
        </authorList>
    </citation>
    <scope>NUCLEOTIDE SEQUENCE [LARGE SCALE GENOMIC DNA]</scope>
    <source>
        <strain evidence="2 3">135PIL107-10</strain>
    </source>
</reference>
<dbReference type="SUPFAM" id="SSF89392">
    <property type="entry name" value="Prokaryotic lipoproteins and lipoprotein localization factors"/>
    <property type="match status" value="1"/>
</dbReference>
<evidence type="ECO:0000313" key="2">
    <source>
        <dbReference type="EMBL" id="MEI5909378.1"/>
    </source>
</evidence>
<keyword evidence="2" id="KW-0449">Lipoprotein</keyword>
<dbReference type="PANTHER" id="PTHR37507:SF2">
    <property type="entry name" value="SPORULATION PROTEIN YDCC"/>
    <property type="match status" value="1"/>
</dbReference>
<feature type="chain" id="PRO_5046591624" evidence="1">
    <location>
        <begin position="25"/>
        <end position="335"/>
    </location>
</feature>